<dbReference type="EMBL" id="RKRA01000001">
    <property type="protein sequence ID" value="RPF26005.1"/>
    <property type="molecule type" value="Genomic_DNA"/>
</dbReference>
<sequence length="194" mass="21366">MTEATGEFKLDTYDLNILERAFTCDNCGRMNMLSSIQPKGVSHSVHAFRGREEWYPRSGERREFIDVPGHIADAASEATLCFSVGAYRAAGSLARAVVEATAKDKGAVGRDLYQRIEALGTAGYVRTHTKDQAHEVRHFGNGMAHGDFTDPVTSEEAAEVIELMAEILDEVYQSPARLARVREARQSKQASEAD</sequence>
<protein>
    <submittedName>
        <fullName evidence="2">Uncharacterized protein DUF4145</fullName>
    </submittedName>
</protein>
<evidence type="ECO:0000259" key="1">
    <source>
        <dbReference type="Pfam" id="PF13643"/>
    </source>
</evidence>
<accession>A0A3N4ZY65</accession>
<dbReference type="Pfam" id="PF13643">
    <property type="entry name" value="DUF4145"/>
    <property type="match status" value="1"/>
</dbReference>
<organism evidence="2 3">
    <name type="scientific">Georgenia muralis</name>
    <dbReference type="NCBI Taxonomy" id="154117"/>
    <lineage>
        <taxon>Bacteria</taxon>
        <taxon>Bacillati</taxon>
        <taxon>Actinomycetota</taxon>
        <taxon>Actinomycetes</taxon>
        <taxon>Micrococcales</taxon>
        <taxon>Bogoriellaceae</taxon>
        <taxon>Georgenia</taxon>
    </lineage>
</organism>
<evidence type="ECO:0000313" key="2">
    <source>
        <dbReference type="EMBL" id="RPF26005.1"/>
    </source>
</evidence>
<evidence type="ECO:0000313" key="3">
    <source>
        <dbReference type="Proteomes" id="UP000280726"/>
    </source>
</evidence>
<dbReference type="Proteomes" id="UP000280726">
    <property type="component" value="Unassembled WGS sequence"/>
</dbReference>
<dbReference type="RefSeq" id="WP_211338697.1">
    <property type="nucleotide sequence ID" value="NZ_RKRA01000001.1"/>
</dbReference>
<dbReference type="AlphaFoldDB" id="A0A3N4ZY65"/>
<dbReference type="InterPro" id="IPR025285">
    <property type="entry name" value="DUF4145"/>
</dbReference>
<keyword evidence="3" id="KW-1185">Reference proteome</keyword>
<proteinExistence type="predicted"/>
<comment type="caution">
    <text evidence="2">The sequence shown here is derived from an EMBL/GenBank/DDBJ whole genome shotgun (WGS) entry which is preliminary data.</text>
</comment>
<feature type="domain" description="DUF4145" evidence="1">
    <location>
        <begin position="76"/>
        <end position="164"/>
    </location>
</feature>
<name>A0A3N4ZY65_9MICO</name>
<gene>
    <name evidence="2" type="ORF">EDD32_0423</name>
</gene>
<reference evidence="2 3" key="1">
    <citation type="submission" date="2018-11" db="EMBL/GenBank/DDBJ databases">
        <title>Sequencing the genomes of 1000 actinobacteria strains.</title>
        <authorList>
            <person name="Klenk H.-P."/>
        </authorList>
    </citation>
    <scope>NUCLEOTIDE SEQUENCE [LARGE SCALE GENOMIC DNA]</scope>
    <source>
        <strain evidence="2 3">DSM 14418</strain>
    </source>
</reference>